<evidence type="ECO:0000259" key="18">
    <source>
        <dbReference type="PROSITE" id="PS50053"/>
    </source>
</evidence>
<keyword evidence="8" id="KW-0539">Nucleus</keyword>
<dbReference type="GO" id="GO:0070449">
    <property type="term" value="C:elongin complex"/>
    <property type="evidence" value="ECO:0007669"/>
    <property type="project" value="InterPro"/>
</dbReference>
<comment type="caution">
    <text evidence="19">The sequence shown here is derived from an EMBL/GenBank/DDBJ whole genome shotgun (WGS) entry which is preliminary data.</text>
</comment>
<dbReference type="InterPro" id="IPR029071">
    <property type="entry name" value="Ubiquitin-like_domsf"/>
</dbReference>
<dbReference type="CDD" id="cd01788">
    <property type="entry name" value="Ubl_ElonginB"/>
    <property type="match status" value="1"/>
</dbReference>
<keyword evidence="5" id="KW-0007">Acetylation</keyword>
<comment type="subunit">
    <text evidence="16">Heterotrimer of an A (ELOA, ELOA2 or ELOA3P), ELOB and ELOC subunit. The elongin BC complex interacts with EPOP; leading to recruit the elongin BC complex to Polycomb group (PcG) target genes, thereby restricting excessive activity of the PRC2/EED-EZH2 complex. Component of multiple cullin-RING E3 ubiquitin-protein ligase complexes composed of Elongin BC (ELOB and ELOC), a cullin (either CUL2 or CUL5), a catalytic subunit (either RBX1 or RNF7/RBX2), as well as a substrate adapter protein that can be either ASB2, ASB9, ASB11, KLHDC2, KLHDC3, KLHDC10, APPBP2, FEM1A, FEM1B, FEM1C, LRR1, PCMTD1, SOCS1, SOCS2, SOCS5, SPSB1, SPSB3, ELOA, VHL, WSB1 or RAB40C. As part of the Elongin BC E3 ubiquitin ligase complex; interacts with NRBP1. May also interact with DCUN1D1, DCUN1D2, DCUN1D3 and DCUN1D5. May form oligomers as a KLHDC2/KLHDC3-ELOB-ELOC complex; this interaction is autoinhibitory for the E3 ligase complex as the substrate-binding site of KLHDC2/KLHDC3 is blocked in the oligomer.</text>
</comment>
<dbReference type="PROSITE" id="PS50053">
    <property type="entry name" value="UBIQUITIN_2"/>
    <property type="match status" value="1"/>
</dbReference>
<keyword evidence="19" id="KW-0251">Elongation factor</keyword>
<dbReference type="PANTHER" id="PTHR13248">
    <property type="entry name" value="TRANSCRIPTION ELONGATION FACTOR B POLYPEPTIDE 2"/>
    <property type="match status" value="1"/>
</dbReference>
<evidence type="ECO:0000256" key="16">
    <source>
        <dbReference type="ARBA" id="ARBA00093515"/>
    </source>
</evidence>
<keyword evidence="20" id="KW-1185">Reference proteome</keyword>
<dbReference type="FunFam" id="3.10.20.90:FF:000108">
    <property type="entry name" value="Elongin-B"/>
    <property type="match status" value="1"/>
</dbReference>
<keyword evidence="7" id="KW-0804">Transcription</keyword>
<organism evidence="19 20">
    <name type="scientific">Mizuhopecten yessoensis</name>
    <name type="common">Japanese scallop</name>
    <name type="synonym">Patinopecten yessoensis</name>
    <dbReference type="NCBI Taxonomy" id="6573"/>
    <lineage>
        <taxon>Eukaryota</taxon>
        <taxon>Metazoa</taxon>
        <taxon>Spiralia</taxon>
        <taxon>Lophotrochozoa</taxon>
        <taxon>Mollusca</taxon>
        <taxon>Bivalvia</taxon>
        <taxon>Autobranchia</taxon>
        <taxon>Pteriomorphia</taxon>
        <taxon>Pectinida</taxon>
        <taxon>Pectinoidea</taxon>
        <taxon>Pectinidae</taxon>
        <taxon>Mizuhopecten</taxon>
    </lineage>
</organism>
<evidence type="ECO:0000256" key="7">
    <source>
        <dbReference type="ARBA" id="ARBA00023163"/>
    </source>
</evidence>
<comment type="similarity">
    <text evidence="10">Belongs to the Elongin B family.</text>
</comment>
<evidence type="ECO:0000256" key="15">
    <source>
        <dbReference type="ARBA" id="ARBA00083653"/>
    </source>
</evidence>
<dbReference type="Proteomes" id="UP000242188">
    <property type="component" value="Unassembled WGS sequence"/>
</dbReference>
<gene>
    <name evidence="19" type="ORF">KP79_PYT16662</name>
</gene>
<evidence type="ECO:0000256" key="3">
    <source>
        <dbReference type="ARBA" id="ARBA00022553"/>
    </source>
</evidence>
<evidence type="ECO:0000313" key="19">
    <source>
        <dbReference type="EMBL" id="OWF55332.1"/>
    </source>
</evidence>
<reference evidence="19 20" key="1">
    <citation type="journal article" date="2017" name="Nat. Ecol. Evol.">
        <title>Scallop genome provides insights into evolution of bilaterian karyotype and development.</title>
        <authorList>
            <person name="Wang S."/>
            <person name="Zhang J."/>
            <person name="Jiao W."/>
            <person name="Li J."/>
            <person name="Xun X."/>
            <person name="Sun Y."/>
            <person name="Guo X."/>
            <person name="Huan P."/>
            <person name="Dong B."/>
            <person name="Zhang L."/>
            <person name="Hu X."/>
            <person name="Sun X."/>
            <person name="Wang J."/>
            <person name="Zhao C."/>
            <person name="Wang Y."/>
            <person name="Wang D."/>
            <person name="Huang X."/>
            <person name="Wang R."/>
            <person name="Lv J."/>
            <person name="Li Y."/>
            <person name="Zhang Z."/>
            <person name="Liu B."/>
            <person name="Lu W."/>
            <person name="Hui Y."/>
            <person name="Liang J."/>
            <person name="Zhou Z."/>
            <person name="Hou R."/>
            <person name="Li X."/>
            <person name="Liu Y."/>
            <person name="Li H."/>
            <person name="Ning X."/>
            <person name="Lin Y."/>
            <person name="Zhao L."/>
            <person name="Xing Q."/>
            <person name="Dou J."/>
            <person name="Li Y."/>
            <person name="Mao J."/>
            <person name="Guo H."/>
            <person name="Dou H."/>
            <person name="Li T."/>
            <person name="Mu C."/>
            <person name="Jiang W."/>
            <person name="Fu Q."/>
            <person name="Fu X."/>
            <person name="Miao Y."/>
            <person name="Liu J."/>
            <person name="Yu Q."/>
            <person name="Li R."/>
            <person name="Liao H."/>
            <person name="Li X."/>
            <person name="Kong Y."/>
            <person name="Jiang Z."/>
            <person name="Chourrout D."/>
            <person name="Li R."/>
            <person name="Bao Z."/>
        </authorList>
    </citation>
    <scope>NUCLEOTIDE SEQUENCE [LARGE SCALE GENOMIC DNA]</scope>
    <source>
        <strain evidence="19 20">PY_sf001</strain>
    </source>
</reference>
<evidence type="ECO:0000256" key="2">
    <source>
        <dbReference type="ARBA" id="ARBA00004906"/>
    </source>
</evidence>
<dbReference type="InterPro" id="IPR000626">
    <property type="entry name" value="Ubiquitin-like_dom"/>
</dbReference>
<evidence type="ECO:0000256" key="12">
    <source>
        <dbReference type="ARBA" id="ARBA00076690"/>
    </source>
</evidence>
<sequence length="120" mass="13440">MDVFLMIRRRKCTMFTDAKESTTVHEVKKIIEGILKTRPDDQKLYKDDQPLDDNKTLGDYGFTFATARAQAPATIGLAFKQEDGEFEAFEVTPLSSPPELPDVMKPQDSTSAHAQEQTAS</sequence>
<comment type="function">
    <text evidence="9">SIII, also known as elongin, is a general transcription elongation factor that increases the RNA polymerase II transcription elongation past template-encoded arresting sites. Subunit A is transcriptionally active and its transcription activity is strongly enhanced by binding to the dimeric complex of the SIII regulatory subunits B and C (elongin BC complex). In embryonic stem cells, the elongin BC complex is recruited by EPOP to Polycomb group (PcG) target genes in order generate genomic region that display both active and repressive chromatin properties, an important feature of pluripotent stem cells.</text>
</comment>
<evidence type="ECO:0000313" key="20">
    <source>
        <dbReference type="Proteomes" id="UP000242188"/>
    </source>
</evidence>
<dbReference type="EMBL" id="NEDP02000696">
    <property type="protein sequence ID" value="OWF55332.1"/>
    <property type="molecule type" value="Genomic_DNA"/>
</dbReference>
<evidence type="ECO:0000256" key="4">
    <source>
        <dbReference type="ARBA" id="ARBA00022786"/>
    </source>
</evidence>
<feature type="compositionally biased region" description="Polar residues" evidence="17">
    <location>
        <begin position="107"/>
        <end position="120"/>
    </location>
</feature>
<evidence type="ECO:0000256" key="14">
    <source>
        <dbReference type="ARBA" id="ARBA00081013"/>
    </source>
</evidence>
<protein>
    <recommendedName>
        <fullName evidence="11">Elongin-B</fullName>
    </recommendedName>
    <alternativeName>
        <fullName evidence="14">Elongin 18 kDa subunit</fullName>
    </alternativeName>
    <alternativeName>
        <fullName evidence="12">RNA polymerase II transcription factor SIII subunit B</fullName>
    </alternativeName>
    <alternativeName>
        <fullName evidence="15">SIII p18</fullName>
    </alternativeName>
    <alternativeName>
        <fullName evidence="13">Transcription elongation factor B polypeptide 2</fullName>
    </alternativeName>
</protein>
<name>A0A210R304_MIZYE</name>
<evidence type="ECO:0000256" key="10">
    <source>
        <dbReference type="ARBA" id="ARBA00060803"/>
    </source>
</evidence>
<dbReference type="Gene3D" id="3.10.20.90">
    <property type="entry name" value="Phosphatidylinositol 3-kinase Catalytic Subunit, Chain A, domain 1"/>
    <property type="match status" value="1"/>
</dbReference>
<keyword evidence="3" id="KW-0597">Phosphoprotein</keyword>
<comment type="subcellular location">
    <subcellularLocation>
        <location evidence="1">Nucleus</location>
    </subcellularLocation>
</comment>
<keyword evidence="19" id="KW-0648">Protein biosynthesis</keyword>
<evidence type="ECO:0000256" key="6">
    <source>
        <dbReference type="ARBA" id="ARBA00023015"/>
    </source>
</evidence>
<comment type="pathway">
    <text evidence="2">Protein modification; protein ubiquitination.</text>
</comment>
<evidence type="ECO:0000256" key="13">
    <source>
        <dbReference type="ARBA" id="ARBA00080438"/>
    </source>
</evidence>
<dbReference type="GO" id="GO:0030891">
    <property type="term" value="C:VCB complex"/>
    <property type="evidence" value="ECO:0007669"/>
    <property type="project" value="InterPro"/>
</dbReference>
<dbReference type="Pfam" id="PF00240">
    <property type="entry name" value="ubiquitin"/>
    <property type="match status" value="1"/>
</dbReference>
<evidence type="ECO:0000256" key="5">
    <source>
        <dbReference type="ARBA" id="ARBA00022990"/>
    </source>
</evidence>
<dbReference type="SUPFAM" id="SSF54236">
    <property type="entry name" value="Ubiquitin-like"/>
    <property type="match status" value="1"/>
</dbReference>
<evidence type="ECO:0000256" key="1">
    <source>
        <dbReference type="ARBA" id="ARBA00004123"/>
    </source>
</evidence>
<dbReference type="InterPro" id="IPR039049">
    <property type="entry name" value="ELOB"/>
</dbReference>
<evidence type="ECO:0000256" key="8">
    <source>
        <dbReference type="ARBA" id="ARBA00023242"/>
    </source>
</evidence>
<keyword evidence="4" id="KW-0833">Ubl conjugation pathway</keyword>
<accession>A0A210R304</accession>
<evidence type="ECO:0000256" key="11">
    <source>
        <dbReference type="ARBA" id="ARBA00074516"/>
    </source>
</evidence>
<dbReference type="OrthoDB" id="7537057at2759"/>
<keyword evidence="6" id="KW-0805">Transcription regulation</keyword>
<dbReference type="SMART" id="SM00213">
    <property type="entry name" value="UBQ"/>
    <property type="match status" value="1"/>
</dbReference>
<dbReference type="GO" id="GO:0003746">
    <property type="term" value="F:translation elongation factor activity"/>
    <property type="evidence" value="ECO:0007669"/>
    <property type="project" value="UniProtKB-KW"/>
</dbReference>
<feature type="domain" description="Ubiquitin-like" evidence="18">
    <location>
        <begin position="1"/>
        <end position="62"/>
    </location>
</feature>
<feature type="region of interest" description="Disordered" evidence="17">
    <location>
        <begin position="92"/>
        <end position="120"/>
    </location>
</feature>
<dbReference type="STRING" id="6573.A0A210R304"/>
<proteinExistence type="inferred from homology"/>
<dbReference type="AlphaFoldDB" id="A0A210R304"/>
<dbReference type="PANTHER" id="PTHR13248:SF4">
    <property type="entry name" value="ELONGIN B"/>
    <property type="match status" value="1"/>
</dbReference>
<evidence type="ECO:0000256" key="9">
    <source>
        <dbReference type="ARBA" id="ARBA00054216"/>
    </source>
</evidence>
<evidence type="ECO:0000256" key="17">
    <source>
        <dbReference type="SAM" id="MobiDB-lite"/>
    </source>
</evidence>
<dbReference type="GO" id="GO:0006368">
    <property type="term" value="P:transcription elongation by RNA polymerase II"/>
    <property type="evidence" value="ECO:0007669"/>
    <property type="project" value="InterPro"/>
</dbReference>